<evidence type="ECO:0000256" key="4">
    <source>
        <dbReference type="PROSITE-ProRule" id="PRU00282"/>
    </source>
</evidence>
<comment type="subcellular location">
    <subcellularLocation>
        <location evidence="1">Membrane</location>
        <topology evidence="1">Multi-pass membrane protein</topology>
    </subcellularLocation>
</comment>
<dbReference type="PANTHER" id="PTHR47567:SF1">
    <property type="entry name" value="NAD-DEPENDENT EPIMERASE_DEHYDRATASE DOMAIN-CONTAINING PROTEIN"/>
    <property type="match status" value="1"/>
</dbReference>
<evidence type="ECO:0000313" key="6">
    <source>
        <dbReference type="EMBL" id="CAK0905476.1"/>
    </source>
</evidence>
<accession>A0ABN9Y2V0</accession>
<name>A0ABN9Y2V0_9DINO</name>
<dbReference type="PROSITE" id="PS50920">
    <property type="entry name" value="SOLCAR"/>
    <property type="match status" value="1"/>
</dbReference>
<dbReference type="SUPFAM" id="SSF103506">
    <property type="entry name" value="Mitochondrial carrier"/>
    <property type="match status" value="1"/>
</dbReference>
<dbReference type="Proteomes" id="UP001189429">
    <property type="component" value="Unassembled WGS sequence"/>
</dbReference>
<protein>
    <recommendedName>
        <fullName evidence="8">Mitochondrial carrier protein</fullName>
    </recommendedName>
</protein>
<keyword evidence="2 4" id="KW-0812">Transmembrane</keyword>
<feature type="repeat" description="Solcar" evidence="4">
    <location>
        <begin position="21"/>
        <end position="102"/>
    </location>
</feature>
<dbReference type="Gene3D" id="1.50.40.10">
    <property type="entry name" value="Mitochondrial carrier domain"/>
    <property type="match status" value="1"/>
</dbReference>
<proteinExistence type="inferred from homology"/>
<evidence type="ECO:0000256" key="1">
    <source>
        <dbReference type="ARBA" id="ARBA00004141"/>
    </source>
</evidence>
<evidence type="ECO:0000256" key="5">
    <source>
        <dbReference type="RuleBase" id="RU000488"/>
    </source>
</evidence>
<organism evidence="6 7">
    <name type="scientific">Prorocentrum cordatum</name>
    <dbReference type="NCBI Taxonomy" id="2364126"/>
    <lineage>
        <taxon>Eukaryota</taxon>
        <taxon>Sar</taxon>
        <taxon>Alveolata</taxon>
        <taxon>Dinophyceae</taxon>
        <taxon>Prorocentrales</taxon>
        <taxon>Prorocentraceae</taxon>
        <taxon>Prorocentrum</taxon>
    </lineage>
</organism>
<evidence type="ECO:0008006" key="8">
    <source>
        <dbReference type="Google" id="ProtNLM"/>
    </source>
</evidence>
<dbReference type="PANTHER" id="PTHR47567">
    <property type="entry name" value="MITOCHONDRIAL SUBSTRATE/SOLUTE CARRIER"/>
    <property type="match status" value="1"/>
</dbReference>
<dbReference type="InterPro" id="IPR023395">
    <property type="entry name" value="MCP_dom_sf"/>
</dbReference>
<comment type="caution">
    <text evidence="6">The sequence shown here is derived from an EMBL/GenBank/DDBJ whole genome shotgun (WGS) entry which is preliminary data.</text>
</comment>
<evidence type="ECO:0000313" key="7">
    <source>
        <dbReference type="Proteomes" id="UP001189429"/>
    </source>
</evidence>
<gene>
    <name evidence="6" type="ORF">PCOR1329_LOCUS81173</name>
</gene>
<dbReference type="EMBL" id="CAUYUJ010021566">
    <property type="protein sequence ID" value="CAK0905476.1"/>
    <property type="molecule type" value="Genomic_DNA"/>
</dbReference>
<keyword evidence="7" id="KW-1185">Reference proteome</keyword>
<comment type="similarity">
    <text evidence="5">Belongs to the mitochondrial carrier (TC 2.A.29) family.</text>
</comment>
<evidence type="ECO:0000256" key="3">
    <source>
        <dbReference type="ARBA" id="ARBA00023136"/>
    </source>
</evidence>
<dbReference type="Pfam" id="PF00153">
    <property type="entry name" value="Mito_carr"/>
    <property type="match status" value="2"/>
</dbReference>
<keyword evidence="5" id="KW-0813">Transport</keyword>
<keyword evidence="3 4" id="KW-0472">Membrane</keyword>
<reference evidence="6" key="1">
    <citation type="submission" date="2023-10" db="EMBL/GenBank/DDBJ databases">
        <authorList>
            <person name="Chen Y."/>
            <person name="Shah S."/>
            <person name="Dougan E. K."/>
            <person name="Thang M."/>
            <person name="Chan C."/>
        </authorList>
    </citation>
    <scope>NUCLEOTIDE SEQUENCE [LARGE SCALE GENOMIC DNA]</scope>
</reference>
<sequence length="284" mass="30870">MSEVAKKPTPSFSEIMSKASKKALSGGLAGMGAQAINVLTLMWMRTIMNYQYRYGGSLGEVVRKLYADGGIPRFYRGLAPGLIQAPVSRFGDTAANDGALAALEHTQLPTAAKTMCASGVAAGFRIFLMPVDAWKTTKQVEGADGLKRLIEKTKKHPTALWQGAVGAMTATWVGHYPWFYTNNQLRESLPPFDFAYGKYVRNAVIGFSSAAVSDTCSNSLRVLKTTRQTSLEPVSYMESAKRIIDKEGYAGLFGRGLGTRILTNGLQGALFTIGWRAISEYLNK</sequence>
<dbReference type="InterPro" id="IPR018108">
    <property type="entry name" value="MCP_transmembrane"/>
</dbReference>
<evidence type="ECO:0000256" key="2">
    <source>
        <dbReference type="ARBA" id="ARBA00022692"/>
    </source>
</evidence>